<dbReference type="Gene3D" id="1.10.10.10">
    <property type="entry name" value="Winged helix-like DNA-binding domain superfamily/Winged helix DNA-binding domain"/>
    <property type="match status" value="1"/>
</dbReference>
<evidence type="ECO:0000256" key="4">
    <source>
        <dbReference type="ARBA" id="ARBA00023163"/>
    </source>
</evidence>
<dbReference type="PANTHER" id="PTHR30579:SF2">
    <property type="entry name" value="HTH-TYPE TRANSCRIPTIONAL REGULATOR ARGP"/>
    <property type="match status" value="1"/>
</dbReference>
<feature type="domain" description="HTH lysR-type" evidence="5">
    <location>
        <begin position="3"/>
        <end position="59"/>
    </location>
</feature>
<proteinExistence type="inferred from homology"/>
<dbReference type="GO" id="GO:0003677">
    <property type="term" value="F:DNA binding"/>
    <property type="evidence" value="ECO:0007669"/>
    <property type="project" value="UniProtKB-KW"/>
</dbReference>
<dbReference type="NCBIfam" id="NF002964">
    <property type="entry name" value="PRK03635.1"/>
    <property type="match status" value="1"/>
</dbReference>
<evidence type="ECO:0000256" key="3">
    <source>
        <dbReference type="ARBA" id="ARBA00023125"/>
    </source>
</evidence>
<gene>
    <name evidence="6" type="ORF">CLV88_101517</name>
</gene>
<dbReference type="AlphaFoldDB" id="A0A2P8FK53"/>
<dbReference type="EMBL" id="PYGJ01000001">
    <property type="protein sequence ID" value="PSL22092.1"/>
    <property type="molecule type" value="Genomic_DNA"/>
</dbReference>
<dbReference type="InterPro" id="IPR036390">
    <property type="entry name" value="WH_DNA-bd_sf"/>
</dbReference>
<protein>
    <submittedName>
        <fullName evidence="6">LysR family transcriptional regulator (Chromosome initiation inhibitor)</fullName>
    </submittedName>
</protein>
<dbReference type="PRINTS" id="PR00039">
    <property type="entry name" value="HTHLYSR"/>
</dbReference>
<evidence type="ECO:0000256" key="1">
    <source>
        <dbReference type="ARBA" id="ARBA00009437"/>
    </source>
</evidence>
<keyword evidence="3" id="KW-0238">DNA-binding</keyword>
<sequence>MIVDYAQLTTLAAILRTGSFDGAAEALGVTQSAVSQRLKNLEERIGTPLVLRGQPCTGTATGRRLAAHLDQVSLLEHGLSRDIESLTPRSARLRIAVNADSLATWFISAAAMAPDLLFDLVVDDQEYSADWLRRGEVVAAVTSHASPISGCSSHALGALRYLATASPSFFRKYFSVGVTAETIAKAPMLRFDAKDRLQQNWMKTHLNCSATPPSHRLPSSEGFVEASLLGLGWGMNPEMLVNDHIATGRLVTLLPDAHQDIPLYWQTSRLVDGALEPLTRAVRRQTRHMLIN</sequence>
<dbReference type="InterPro" id="IPR036388">
    <property type="entry name" value="WH-like_DNA-bd_sf"/>
</dbReference>
<dbReference type="Pfam" id="PF00126">
    <property type="entry name" value="HTH_1"/>
    <property type="match status" value="1"/>
</dbReference>
<dbReference type="SUPFAM" id="SSF53850">
    <property type="entry name" value="Periplasmic binding protein-like II"/>
    <property type="match status" value="1"/>
</dbReference>
<dbReference type="PROSITE" id="PS50931">
    <property type="entry name" value="HTH_LYSR"/>
    <property type="match status" value="1"/>
</dbReference>
<name>A0A2P8FK53_9RHOB</name>
<evidence type="ECO:0000259" key="5">
    <source>
        <dbReference type="PROSITE" id="PS50931"/>
    </source>
</evidence>
<dbReference type="Proteomes" id="UP000240418">
    <property type="component" value="Unassembled WGS sequence"/>
</dbReference>
<evidence type="ECO:0000313" key="6">
    <source>
        <dbReference type="EMBL" id="PSL22092.1"/>
    </source>
</evidence>
<reference evidence="6 7" key="1">
    <citation type="submission" date="2018-03" db="EMBL/GenBank/DDBJ databases">
        <title>Genomic Encyclopedia of Archaeal and Bacterial Type Strains, Phase II (KMG-II): from individual species to whole genera.</title>
        <authorList>
            <person name="Goeker M."/>
        </authorList>
    </citation>
    <scope>NUCLEOTIDE SEQUENCE [LARGE SCALE GENOMIC DNA]</scope>
    <source>
        <strain evidence="6 7">DSM 100673</strain>
    </source>
</reference>
<comment type="similarity">
    <text evidence="1">Belongs to the LysR transcriptional regulatory family.</text>
</comment>
<dbReference type="GO" id="GO:0003700">
    <property type="term" value="F:DNA-binding transcription factor activity"/>
    <property type="evidence" value="ECO:0007669"/>
    <property type="project" value="InterPro"/>
</dbReference>
<keyword evidence="4" id="KW-0804">Transcription</keyword>
<accession>A0A2P8FK53</accession>
<dbReference type="Gene3D" id="3.40.190.290">
    <property type="match status" value="1"/>
</dbReference>
<evidence type="ECO:0000313" key="7">
    <source>
        <dbReference type="Proteomes" id="UP000240418"/>
    </source>
</evidence>
<dbReference type="PANTHER" id="PTHR30579">
    <property type="entry name" value="TRANSCRIPTIONAL REGULATOR"/>
    <property type="match status" value="1"/>
</dbReference>
<dbReference type="Pfam" id="PF03466">
    <property type="entry name" value="LysR_substrate"/>
    <property type="match status" value="1"/>
</dbReference>
<dbReference type="NCBIfam" id="NF009888">
    <property type="entry name" value="PRK13348.1"/>
    <property type="match status" value="1"/>
</dbReference>
<dbReference type="NCBIfam" id="TIGR03298">
    <property type="entry name" value="argP"/>
    <property type="match status" value="1"/>
</dbReference>
<dbReference type="RefSeq" id="WP_106606782.1">
    <property type="nucleotide sequence ID" value="NZ_PYGJ01000001.1"/>
</dbReference>
<dbReference type="OrthoDB" id="3252676at2"/>
<dbReference type="InterPro" id="IPR005119">
    <property type="entry name" value="LysR_subst-bd"/>
</dbReference>
<comment type="caution">
    <text evidence="6">The sequence shown here is derived from an EMBL/GenBank/DDBJ whole genome shotgun (WGS) entry which is preliminary data.</text>
</comment>
<keyword evidence="2" id="KW-0805">Transcription regulation</keyword>
<evidence type="ECO:0000256" key="2">
    <source>
        <dbReference type="ARBA" id="ARBA00023015"/>
    </source>
</evidence>
<keyword evidence="7" id="KW-1185">Reference proteome</keyword>
<organism evidence="6 7">
    <name type="scientific">Shimia abyssi</name>
    <dbReference type="NCBI Taxonomy" id="1662395"/>
    <lineage>
        <taxon>Bacteria</taxon>
        <taxon>Pseudomonadati</taxon>
        <taxon>Pseudomonadota</taxon>
        <taxon>Alphaproteobacteria</taxon>
        <taxon>Rhodobacterales</taxon>
        <taxon>Roseobacteraceae</taxon>
    </lineage>
</organism>
<dbReference type="InterPro" id="IPR017685">
    <property type="entry name" value="ArgP"/>
</dbReference>
<dbReference type="InterPro" id="IPR050176">
    <property type="entry name" value="LTTR"/>
</dbReference>
<dbReference type="SUPFAM" id="SSF46785">
    <property type="entry name" value="Winged helix' DNA-binding domain"/>
    <property type="match status" value="1"/>
</dbReference>
<dbReference type="InterPro" id="IPR000847">
    <property type="entry name" value="LysR_HTH_N"/>
</dbReference>